<evidence type="ECO:0000259" key="7">
    <source>
        <dbReference type="PROSITE" id="PS52029"/>
    </source>
</evidence>
<keyword evidence="3" id="KW-0133">Cell shape</keyword>
<dbReference type="SUPFAM" id="SSF141523">
    <property type="entry name" value="L,D-transpeptidase catalytic domain-like"/>
    <property type="match status" value="1"/>
</dbReference>
<reference evidence="8" key="1">
    <citation type="submission" date="2020-05" db="EMBL/GenBank/DDBJ databases">
        <authorList>
            <person name="Chiriac C."/>
            <person name="Salcher M."/>
            <person name="Ghai R."/>
            <person name="Kavagutti S V."/>
        </authorList>
    </citation>
    <scope>NUCLEOTIDE SEQUENCE</scope>
</reference>
<keyword evidence="4" id="KW-0573">Peptidoglycan synthesis</keyword>
<comment type="pathway">
    <text evidence="1">Cell wall biogenesis; peptidoglycan biosynthesis.</text>
</comment>
<dbReference type="AlphaFoldDB" id="A0A6J6KU20"/>
<dbReference type="Gene3D" id="2.40.440.10">
    <property type="entry name" value="L,D-transpeptidase catalytic domain-like"/>
    <property type="match status" value="1"/>
</dbReference>
<evidence type="ECO:0000256" key="1">
    <source>
        <dbReference type="ARBA" id="ARBA00004752"/>
    </source>
</evidence>
<dbReference type="InterPro" id="IPR005490">
    <property type="entry name" value="LD_TPept_cat_dom"/>
</dbReference>
<feature type="region of interest" description="Disordered" evidence="6">
    <location>
        <begin position="30"/>
        <end position="49"/>
    </location>
</feature>
<evidence type="ECO:0000313" key="8">
    <source>
        <dbReference type="EMBL" id="CAB4652796.1"/>
    </source>
</evidence>
<proteinExistence type="predicted"/>
<sequence length="202" mass="22028">MSSRIRKAALALLTATAVLASGTALVRASTDDSTTTIAPPDTSVDAPVALSEPAPVKPSRIRLPRRKVSIAYARVVLDEQQAYFYNDKRKLIAKLPVSTGLDGSTPTGRFKVFSRSAQTFYIPRPQEKMKFMTRFTVGRNGGNIGFHGIPYVVTKKGNVRFPTPLGIAPSSHGCIRMLDSHAQWVFDNLPRGATVSVVESRR</sequence>
<gene>
    <name evidence="8" type="ORF">UFOPK2169_00880</name>
</gene>
<organism evidence="8">
    <name type="scientific">freshwater metagenome</name>
    <dbReference type="NCBI Taxonomy" id="449393"/>
    <lineage>
        <taxon>unclassified sequences</taxon>
        <taxon>metagenomes</taxon>
        <taxon>ecological metagenomes</taxon>
    </lineage>
</organism>
<dbReference type="GO" id="GO:0018104">
    <property type="term" value="P:peptidoglycan-protein cross-linking"/>
    <property type="evidence" value="ECO:0007669"/>
    <property type="project" value="TreeGrafter"/>
</dbReference>
<name>A0A6J6KU20_9ZZZZ</name>
<evidence type="ECO:0000256" key="5">
    <source>
        <dbReference type="ARBA" id="ARBA00023316"/>
    </source>
</evidence>
<dbReference type="PANTHER" id="PTHR30582">
    <property type="entry name" value="L,D-TRANSPEPTIDASE"/>
    <property type="match status" value="1"/>
</dbReference>
<evidence type="ECO:0000256" key="6">
    <source>
        <dbReference type="SAM" id="MobiDB-lite"/>
    </source>
</evidence>
<dbReference type="GO" id="GO:0071972">
    <property type="term" value="F:peptidoglycan L,D-transpeptidase activity"/>
    <property type="evidence" value="ECO:0007669"/>
    <property type="project" value="TreeGrafter"/>
</dbReference>
<dbReference type="InterPro" id="IPR038063">
    <property type="entry name" value="Transpep_catalytic_dom"/>
</dbReference>
<dbReference type="GO" id="GO:0016740">
    <property type="term" value="F:transferase activity"/>
    <property type="evidence" value="ECO:0007669"/>
    <property type="project" value="UniProtKB-KW"/>
</dbReference>
<evidence type="ECO:0000256" key="4">
    <source>
        <dbReference type="ARBA" id="ARBA00022984"/>
    </source>
</evidence>
<keyword evidence="5" id="KW-0961">Cell wall biogenesis/degradation</keyword>
<dbReference type="PANTHER" id="PTHR30582:SF2">
    <property type="entry name" value="L,D-TRANSPEPTIDASE YCIB-RELATED"/>
    <property type="match status" value="1"/>
</dbReference>
<dbReference type="GO" id="GO:0071555">
    <property type="term" value="P:cell wall organization"/>
    <property type="evidence" value="ECO:0007669"/>
    <property type="project" value="UniProtKB-KW"/>
</dbReference>
<dbReference type="InterPro" id="IPR050979">
    <property type="entry name" value="LD-transpeptidase"/>
</dbReference>
<evidence type="ECO:0000256" key="2">
    <source>
        <dbReference type="ARBA" id="ARBA00022679"/>
    </source>
</evidence>
<dbReference type="Pfam" id="PF03734">
    <property type="entry name" value="YkuD"/>
    <property type="match status" value="1"/>
</dbReference>
<dbReference type="UniPathway" id="UPA00219"/>
<feature type="domain" description="L,D-TPase catalytic" evidence="7">
    <location>
        <begin position="71"/>
        <end position="198"/>
    </location>
</feature>
<accession>A0A6J6KU20</accession>
<protein>
    <submittedName>
        <fullName evidence="8">Unannotated protein</fullName>
    </submittedName>
</protein>
<dbReference type="CDD" id="cd16913">
    <property type="entry name" value="YkuD_like"/>
    <property type="match status" value="1"/>
</dbReference>
<dbReference type="PROSITE" id="PS52029">
    <property type="entry name" value="LD_TPASE"/>
    <property type="match status" value="1"/>
</dbReference>
<dbReference type="GO" id="GO:0005576">
    <property type="term" value="C:extracellular region"/>
    <property type="evidence" value="ECO:0007669"/>
    <property type="project" value="TreeGrafter"/>
</dbReference>
<dbReference type="GO" id="GO:0008360">
    <property type="term" value="P:regulation of cell shape"/>
    <property type="evidence" value="ECO:0007669"/>
    <property type="project" value="UniProtKB-KW"/>
</dbReference>
<evidence type="ECO:0000256" key="3">
    <source>
        <dbReference type="ARBA" id="ARBA00022960"/>
    </source>
</evidence>
<dbReference type="EMBL" id="CAEZWE010000030">
    <property type="protein sequence ID" value="CAB4652796.1"/>
    <property type="molecule type" value="Genomic_DNA"/>
</dbReference>
<keyword evidence="2" id="KW-0808">Transferase</keyword>